<dbReference type="SUPFAM" id="SSF49785">
    <property type="entry name" value="Galactose-binding domain-like"/>
    <property type="match status" value="1"/>
</dbReference>
<dbReference type="InterPro" id="IPR008979">
    <property type="entry name" value="Galactose-bd-like_sf"/>
</dbReference>
<dbReference type="Proteomes" id="UP001218638">
    <property type="component" value="Chromosome"/>
</dbReference>
<sequence>MSPLTLRAADAPAAPALLDNFSHAEHTPSGAGRMIITDKEMGGKSQADLACVDGVLKVEGKLVPGRGMPAFVSVPLLLTPDAQVQDVSAYKGVRLRVKVKRGMLSVQVASAEVVNFDYHASAPIAGKPGDFQEVRIPFADMKRAWSEQIPLDPRTVTSVNLVAIGMAPDAFGYEVDEIGFY</sequence>
<protein>
    <submittedName>
        <fullName evidence="2">CIA30 family protein</fullName>
    </submittedName>
</protein>
<feature type="domain" description="NADH:ubiquinone oxidoreductase intermediate-associated protein 30" evidence="1">
    <location>
        <begin position="33"/>
        <end position="172"/>
    </location>
</feature>
<proteinExistence type="predicted"/>
<evidence type="ECO:0000313" key="3">
    <source>
        <dbReference type="Proteomes" id="UP001218638"/>
    </source>
</evidence>
<gene>
    <name evidence="2" type="ORF">PXH66_13610</name>
</gene>
<keyword evidence="3" id="KW-1185">Reference proteome</keyword>
<dbReference type="Pfam" id="PF08547">
    <property type="entry name" value="CIA30"/>
    <property type="match status" value="1"/>
</dbReference>
<organism evidence="2 3">
    <name type="scientific">Synoicihabitans lomoniglobus</name>
    <dbReference type="NCBI Taxonomy" id="2909285"/>
    <lineage>
        <taxon>Bacteria</taxon>
        <taxon>Pseudomonadati</taxon>
        <taxon>Verrucomicrobiota</taxon>
        <taxon>Opitutia</taxon>
        <taxon>Opitutales</taxon>
        <taxon>Opitutaceae</taxon>
        <taxon>Synoicihabitans</taxon>
    </lineage>
</organism>
<evidence type="ECO:0000313" key="2">
    <source>
        <dbReference type="EMBL" id="WED63370.1"/>
    </source>
</evidence>
<dbReference type="InterPro" id="IPR013857">
    <property type="entry name" value="NADH-UbQ_OxRdtase-assoc_prot30"/>
</dbReference>
<reference evidence="2" key="1">
    <citation type="submission" date="2023-03" db="EMBL/GenBank/DDBJ databases">
        <title>Lomoglobus Profundus gen. nov., sp. nov., a novel member of the phylum Verrucomicrobia, isolated from deep-marine sediment of South China Sea.</title>
        <authorList>
            <person name="Ahmad T."/>
            <person name="Ishaq S.E."/>
            <person name="Wang F."/>
        </authorList>
    </citation>
    <scope>NUCLEOTIDE SEQUENCE</scope>
    <source>
        <strain evidence="2">LMO-M01</strain>
    </source>
</reference>
<accession>A0AAE9ZV49</accession>
<dbReference type="AlphaFoldDB" id="A0AAE9ZV49"/>
<dbReference type="RefSeq" id="WP_330928359.1">
    <property type="nucleotide sequence ID" value="NZ_CP119075.1"/>
</dbReference>
<dbReference type="EMBL" id="CP119075">
    <property type="protein sequence ID" value="WED63370.1"/>
    <property type="molecule type" value="Genomic_DNA"/>
</dbReference>
<dbReference type="KEGG" id="slom:PXH66_13610"/>
<name>A0AAE9ZV49_9BACT</name>
<evidence type="ECO:0000259" key="1">
    <source>
        <dbReference type="Pfam" id="PF08547"/>
    </source>
</evidence>